<proteinExistence type="predicted"/>
<dbReference type="OrthoDB" id="3644068at2759"/>
<accession>A0A6A6F983</accession>
<sequence length="211" mass="24453">MSHLPTSIHHHHHHLLLPLLLLLFFTSSPTSATPPGNWPQQSFRKLTDINLQPFSDPSCTGIHLPHDPNPHNPNVSTHAEIYLRETWRDAGTCHALAEGAWFQSFSFRYGTLRGGPRYKPNQGSRLGYDEEIGMCVIEIYADRHCGLRQTHLIKDWGWERPVYVVLNATSEENGFVHTCHHVTDLSRSKGRSIFFDCRRRWWEDFWQAHLP</sequence>
<keyword evidence="3" id="KW-1185">Reference proteome</keyword>
<evidence type="ECO:0000313" key="2">
    <source>
        <dbReference type="EMBL" id="KAF2209946.1"/>
    </source>
</evidence>
<dbReference type="Proteomes" id="UP000799539">
    <property type="component" value="Unassembled WGS sequence"/>
</dbReference>
<evidence type="ECO:0000313" key="3">
    <source>
        <dbReference type="Proteomes" id="UP000799539"/>
    </source>
</evidence>
<gene>
    <name evidence="2" type="ORF">CERZMDRAFT_100000</name>
</gene>
<name>A0A6A6F983_9PEZI</name>
<reference evidence="2" key="1">
    <citation type="journal article" date="2020" name="Stud. Mycol.">
        <title>101 Dothideomycetes genomes: a test case for predicting lifestyles and emergence of pathogens.</title>
        <authorList>
            <person name="Haridas S."/>
            <person name="Albert R."/>
            <person name="Binder M."/>
            <person name="Bloem J."/>
            <person name="Labutti K."/>
            <person name="Salamov A."/>
            <person name="Andreopoulos B."/>
            <person name="Baker S."/>
            <person name="Barry K."/>
            <person name="Bills G."/>
            <person name="Bluhm B."/>
            <person name="Cannon C."/>
            <person name="Castanera R."/>
            <person name="Culley D."/>
            <person name="Daum C."/>
            <person name="Ezra D."/>
            <person name="Gonzalez J."/>
            <person name="Henrissat B."/>
            <person name="Kuo A."/>
            <person name="Liang C."/>
            <person name="Lipzen A."/>
            <person name="Lutzoni F."/>
            <person name="Magnuson J."/>
            <person name="Mondo S."/>
            <person name="Nolan M."/>
            <person name="Ohm R."/>
            <person name="Pangilinan J."/>
            <person name="Park H.-J."/>
            <person name="Ramirez L."/>
            <person name="Alfaro M."/>
            <person name="Sun H."/>
            <person name="Tritt A."/>
            <person name="Yoshinaga Y."/>
            <person name="Zwiers L.-H."/>
            <person name="Turgeon B."/>
            <person name="Goodwin S."/>
            <person name="Spatafora J."/>
            <person name="Crous P."/>
            <person name="Grigoriev I."/>
        </authorList>
    </citation>
    <scope>NUCLEOTIDE SEQUENCE</scope>
    <source>
        <strain evidence="2">SCOH1-5</strain>
    </source>
</reference>
<protein>
    <submittedName>
        <fullName evidence="2">Uncharacterized protein</fullName>
    </submittedName>
</protein>
<evidence type="ECO:0000256" key="1">
    <source>
        <dbReference type="SAM" id="SignalP"/>
    </source>
</evidence>
<dbReference type="EMBL" id="ML992684">
    <property type="protein sequence ID" value="KAF2209946.1"/>
    <property type="molecule type" value="Genomic_DNA"/>
</dbReference>
<feature type="signal peptide" evidence="1">
    <location>
        <begin position="1"/>
        <end position="32"/>
    </location>
</feature>
<feature type="chain" id="PRO_5025653961" evidence="1">
    <location>
        <begin position="33"/>
        <end position="211"/>
    </location>
</feature>
<keyword evidence="1" id="KW-0732">Signal</keyword>
<organism evidence="2 3">
    <name type="scientific">Cercospora zeae-maydis SCOH1-5</name>
    <dbReference type="NCBI Taxonomy" id="717836"/>
    <lineage>
        <taxon>Eukaryota</taxon>
        <taxon>Fungi</taxon>
        <taxon>Dikarya</taxon>
        <taxon>Ascomycota</taxon>
        <taxon>Pezizomycotina</taxon>
        <taxon>Dothideomycetes</taxon>
        <taxon>Dothideomycetidae</taxon>
        <taxon>Mycosphaerellales</taxon>
        <taxon>Mycosphaerellaceae</taxon>
        <taxon>Cercospora</taxon>
    </lineage>
</organism>
<dbReference type="AlphaFoldDB" id="A0A6A6F983"/>